<dbReference type="EMBL" id="JASSVS010000017">
    <property type="protein sequence ID" value="MDL0433763.1"/>
    <property type="molecule type" value="Genomic_DNA"/>
</dbReference>
<evidence type="ECO:0000313" key="1">
    <source>
        <dbReference type="EMBL" id="MDL0433763.1"/>
    </source>
</evidence>
<keyword evidence="2" id="KW-1185">Reference proteome</keyword>
<sequence length="386" mass="44445">MNMKLHKKDIFLIEGARRGALSNPGSARAIIAEGLRHRSHISHLSGAPRSACKHLDGPVRDPNELYDWISYQMQNAKNSMHLNGRVVWRTVRRDAIAIGAIVARLPETMEEFDSKRFVDFSKDFTDWARKFLAERGFQAHFRLEHLDVLHPELQIWFTPYGVNQGDGTWSFAPVMGKNNAFNNRVKERFYREVWIKYENYCDYNVGDGARKIPDDFPALCSESVYDGGVSRINVNEICRLRQKIQKMEKGKELLEKKLVNLEEINLMISSRLDKSEARSVSRREKNAELLERYNSLCTGANLFLTEGVWKNIIPKVLQSAIDNIHHLELVTKEEWKMLVVEDALSKIKLLSEVHGSDVVGFWVDKALDGFCFLEVNNNDQGFKAFK</sequence>
<protein>
    <submittedName>
        <fullName evidence="1">Uncharacterized protein</fullName>
    </submittedName>
</protein>
<evidence type="ECO:0000313" key="2">
    <source>
        <dbReference type="Proteomes" id="UP001227964"/>
    </source>
</evidence>
<dbReference type="RefSeq" id="WP_285393819.1">
    <property type="nucleotide sequence ID" value="NZ_JASSVS010000017.1"/>
</dbReference>
<dbReference type="Proteomes" id="UP001227964">
    <property type="component" value="Unassembled WGS sequence"/>
</dbReference>
<name>A0ABT7IHX0_9GAMM</name>
<gene>
    <name evidence="1" type="ORF">QPM17_21695</name>
</gene>
<reference evidence="1 2" key="1">
    <citation type="submission" date="2023-06" db="EMBL/GenBank/DDBJ databases">
        <title>Marinobacter azerbaijanicus a moderately halophilic, isolated from Urmia Lake in Azerbaijan region of Iran.</title>
        <authorList>
            <person name="Sanchez-Porro C."/>
            <person name="Aghdam E.M."/>
            <person name="Saheb S.M."/>
            <person name="Tarhriz V."/>
            <person name="Kazemi E."/>
            <person name="Ammozegar M.A."/>
            <person name="Ventosa A."/>
            <person name="Hejazi M.S."/>
        </authorList>
    </citation>
    <scope>NUCLEOTIDE SEQUENCE [LARGE SCALE GENOMIC DNA]</scope>
    <source>
        <strain evidence="1 2">TBZ242</strain>
    </source>
</reference>
<comment type="caution">
    <text evidence="1">The sequence shown here is derived from an EMBL/GenBank/DDBJ whole genome shotgun (WGS) entry which is preliminary data.</text>
</comment>
<proteinExistence type="predicted"/>
<organism evidence="1 2">
    <name type="scientific">Marinobacter azerbaijanicus</name>
    <dbReference type="NCBI Taxonomy" id="3050455"/>
    <lineage>
        <taxon>Bacteria</taxon>
        <taxon>Pseudomonadati</taxon>
        <taxon>Pseudomonadota</taxon>
        <taxon>Gammaproteobacteria</taxon>
        <taxon>Pseudomonadales</taxon>
        <taxon>Marinobacteraceae</taxon>
        <taxon>Marinobacter</taxon>
    </lineage>
</organism>
<accession>A0ABT7IHX0</accession>